<sequence length="301" mass="34253">MAKTEGHLRSGAWAREKRFAEVLGRRMAYVERGEGHPIVFLHGNPTSSFLWRNVLPHVEAPGRRLIAPDLIGMGDSDKIPTGAEPDRYRFAGHARYLDAFINEVVGTQPLTLVLDDWGGALGFDWAYRHQERVRAIAYMETFVAPLTLDDLPETLRPTLKTVRSPQGEALVLDQNMFMEKALPAFMQRTMSDEEMAEYRRPFLQAGDDRWPTLQWPREVPLSGEPTDVHDRIAAYCRWLQEARLPKLFIDADPGVFITGRIRALATSFPNQNRVVVRGLHLVQEDSPDEVGRAIAEWLDRV</sequence>
<organism evidence="3 4">
    <name type="scientific">Rugosimonospora acidiphila</name>
    <dbReference type="NCBI Taxonomy" id="556531"/>
    <lineage>
        <taxon>Bacteria</taxon>
        <taxon>Bacillati</taxon>
        <taxon>Actinomycetota</taxon>
        <taxon>Actinomycetes</taxon>
        <taxon>Micromonosporales</taxon>
        <taxon>Micromonosporaceae</taxon>
        <taxon>Rugosimonospora</taxon>
    </lineage>
</organism>
<dbReference type="PRINTS" id="PR00412">
    <property type="entry name" value="EPOXHYDRLASE"/>
</dbReference>
<evidence type="ECO:0000259" key="2">
    <source>
        <dbReference type="Pfam" id="PF00561"/>
    </source>
</evidence>
<name>A0ABP9SKV0_9ACTN</name>
<dbReference type="InterPro" id="IPR000639">
    <property type="entry name" value="Epox_hydrolase-like"/>
</dbReference>
<accession>A0ABP9SKV0</accession>
<dbReference type="InterPro" id="IPR000073">
    <property type="entry name" value="AB_hydrolase_1"/>
</dbReference>
<proteinExistence type="predicted"/>
<dbReference type="Gene3D" id="3.40.50.1820">
    <property type="entry name" value="alpha/beta hydrolase"/>
    <property type="match status" value="1"/>
</dbReference>
<dbReference type="NCBIfam" id="NF002938">
    <property type="entry name" value="PRK03592.1"/>
    <property type="match status" value="1"/>
</dbReference>
<dbReference type="PRINTS" id="PR00111">
    <property type="entry name" value="ABHYDROLASE"/>
</dbReference>
<keyword evidence="4" id="KW-1185">Reference proteome</keyword>
<keyword evidence="1" id="KW-0378">Hydrolase</keyword>
<dbReference type="Pfam" id="PF00561">
    <property type="entry name" value="Abhydrolase_1"/>
    <property type="match status" value="1"/>
</dbReference>
<comment type="caution">
    <text evidence="3">The sequence shown here is derived from an EMBL/GenBank/DDBJ whole genome shotgun (WGS) entry which is preliminary data.</text>
</comment>
<feature type="domain" description="AB hydrolase-1" evidence="2">
    <location>
        <begin position="37"/>
        <end position="287"/>
    </location>
</feature>
<gene>
    <name evidence="3" type="ORF">GCM10023322_71140</name>
</gene>
<dbReference type="RefSeq" id="WP_345637295.1">
    <property type="nucleotide sequence ID" value="NZ_BAABJQ010000032.1"/>
</dbReference>
<evidence type="ECO:0000313" key="3">
    <source>
        <dbReference type="EMBL" id="GAA5198233.1"/>
    </source>
</evidence>
<reference evidence="4" key="1">
    <citation type="journal article" date="2019" name="Int. J. Syst. Evol. Microbiol.">
        <title>The Global Catalogue of Microorganisms (GCM) 10K type strain sequencing project: providing services to taxonomists for standard genome sequencing and annotation.</title>
        <authorList>
            <consortium name="The Broad Institute Genomics Platform"/>
            <consortium name="The Broad Institute Genome Sequencing Center for Infectious Disease"/>
            <person name="Wu L."/>
            <person name="Ma J."/>
        </authorList>
    </citation>
    <scope>NUCLEOTIDE SEQUENCE [LARGE SCALE GENOMIC DNA]</scope>
    <source>
        <strain evidence="4">JCM 18304</strain>
    </source>
</reference>
<dbReference type="EMBL" id="BAABJQ010000032">
    <property type="protein sequence ID" value="GAA5198233.1"/>
    <property type="molecule type" value="Genomic_DNA"/>
</dbReference>
<dbReference type="Proteomes" id="UP001501570">
    <property type="component" value="Unassembled WGS sequence"/>
</dbReference>
<dbReference type="InterPro" id="IPR029058">
    <property type="entry name" value="AB_hydrolase_fold"/>
</dbReference>
<evidence type="ECO:0000313" key="4">
    <source>
        <dbReference type="Proteomes" id="UP001501570"/>
    </source>
</evidence>
<protein>
    <submittedName>
        <fullName evidence="3">Haloalkane dehalogenase</fullName>
    </submittedName>
</protein>
<dbReference type="PANTHER" id="PTHR43329">
    <property type="entry name" value="EPOXIDE HYDROLASE"/>
    <property type="match status" value="1"/>
</dbReference>
<evidence type="ECO:0000256" key="1">
    <source>
        <dbReference type="ARBA" id="ARBA00022801"/>
    </source>
</evidence>
<dbReference type="SUPFAM" id="SSF53474">
    <property type="entry name" value="alpha/beta-Hydrolases"/>
    <property type="match status" value="1"/>
</dbReference>